<reference evidence="1 2" key="1">
    <citation type="submission" date="2018-06" db="EMBL/GenBank/DDBJ databases">
        <title>Mutators as drivers of adaptation in pathogenic bacteria and a risk factor for host jumps and vaccine escape.</title>
        <authorList>
            <person name="Barnes A.C."/>
            <person name="Silayeva O."/>
        </authorList>
    </citation>
    <scope>NUCLEOTIDE SEQUENCE [LARGE SCALE GENOMIC DNA]</scope>
    <source>
        <strain evidence="1 2">QMA0445</strain>
    </source>
</reference>
<protein>
    <submittedName>
        <fullName evidence="1">Plasmid mobilization relaxosome protein MobC</fullName>
    </submittedName>
</protein>
<evidence type="ECO:0000313" key="1">
    <source>
        <dbReference type="EMBL" id="RLU58057.1"/>
    </source>
</evidence>
<accession>A0A3L8GF42</accession>
<gene>
    <name evidence="1" type="ORF">DIY07_02695</name>
</gene>
<dbReference type="Proteomes" id="UP000269148">
    <property type="component" value="Unassembled WGS sequence"/>
</dbReference>
<evidence type="ECO:0000313" key="2">
    <source>
        <dbReference type="Proteomes" id="UP000269148"/>
    </source>
</evidence>
<sequence length="134" mass="15896">MKEEKVTNRSRKIQKLFYISEEENRLIRKKMEDVNLKNFSTFARYMLTTGKVVTIDYSELTQLRTEINRIGVNINQIVKYINMSEEVSREDYKILLQSLTEVKSLLVKTIELEQTKSVDTLKEREDYLVGLHET</sequence>
<dbReference type="EMBL" id="QLQD01000028">
    <property type="protein sequence ID" value="RLU58057.1"/>
    <property type="molecule type" value="Genomic_DNA"/>
</dbReference>
<dbReference type="Pfam" id="PF21983">
    <property type="entry name" value="NikA-like"/>
    <property type="match status" value="1"/>
</dbReference>
<proteinExistence type="predicted"/>
<dbReference type="RefSeq" id="WP_046388542.1">
    <property type="nucleotide sequence ID" value="NZ_QLQC01000029.1"/>
</dbReference>
<dbReference type="InterPro" id="IPR053842">
    <property type="entry name" value="NikA-like"/>
</dbReference>
<dbReference type="AlphaFoldDB" id="A0A3L8GF42"/>
<name>A0A3L8GF42_STRIN</name>
<dbReference type="OrthoDB" id="9804743at2"/>
<organism evidence="1 2">
    <name type="scientific">Streptococcus iniae</name>
    <name type="common">Streptococcus shiloi</name>
    <dbReference type="NCBI Taxonomy" id="1346"/>
    <lineage>
        <taxon>Bacteria</taxon>
        <taxon>Bacillati</taxon>
        <taxon>Bacillota</taxon>
        <taxon>Bacilli</taxon>
        <taxon>Lactobacillales</taxon>
        <taxon>Streptococcaceae</taxon>
        <taxon>Streptococcus</taxon>
    </lineage>
</organism>
<comment type="caution">
    <text evidence="1">The sequence shown here is derived from an EMBL/GenBank/DDBJ whole genome shotgun (WGS) entry which is preliminary data.</text>
</comment>